<feature type="transmembrane region" description="Helical" evidence="1">
    <location>
        <begin position="29"/>
        <end position="44"/>
    </location>
</feature>
<dbReference type="EMBL" id="CAKJTJ010000004">
    <property type="protein sequence ID" value="CAG9620225.1"/>
    <property type="molecule type" value="Genomic_DNA"/>
</dbReference>
<keyword evidence="1" id="KW-0812">Transmembrane</keyword>
<dbReference type="SUPFAM" id="SSF55874">
    <property type="entry name" value="ATPase domain of HSP90 chaperone/DNA topoisomerase II/histidine kinase"/>
    <property type="match status" value="1"/>
</dbReference>
<dbReference type="PANTHER" id="PTHR40448">
    <property type="entry name" value="TWO-COMPONENT SENSOR HISTIDINE KINASE"/>
    <property type="match status" value="1"/>
</dbReference>
<keyword evidence="1" id="KW-1133">Transmembrane helix</keyword>
<feature type="domain" description="Sensor histidine kinase NatK-like C-terminal" evidence="2">
    <location>
        <begin position="215"/>
        <end position="321"/>
    </location>
</feature>
<evidence type="ECO:0000313" key="4">
    <source>
        <dbReference type="Proteomes" id="UP000789833"/>
    </source>
</evidence>
<dbReference type="Gene3D" id="3.30.565.10">
    <property type="entry name" value="Histidine kinase-like ATPase, C-terminal domain"/>
    <property type="match status" value="1"/>
</dbReference>
<name>A0ABM8YJX6_9BACI</name>
<gene>
    <name evidence="3" type="ORF">BACCIP111883_00993</name>
</gene>
<dbReference type="InterPro" id="IPR036890">
    <property type="entry name" value="HATPase_C_sf"/>
</dbReference>
<dbReference type="RefSeq" id="WP_230500163.1">
    <property type="nucleotide sequence ID" value="NZ_CAKJTJ010000004.1"/>
</dbReference>
<protein>
    <recommendedName>
        <fullName evidence="2">Sensor histidine kinase NatK-like C-terminal domain-containing protein</fullName>
    </recommendedName>
</protein>
<dbReference type="Proteomes" id="UP000789833">
    <property type="component" value="Unassembled WGS sequence"/>
</dbReference>
<dbReference type="InterPro" id="IPR032834">
    <property type="entry name" value="NatK-like_C"/>
</dbReference>
<proteinExistence type="predicted"/>
<comment type="caution">
    <text evidence="3">The sequence shown here is derived from an EMBL/GenBank/DDBJ whole genome shotgun (WGS) entry which is preliminary data.</text>
</comment>
<accession>A0ABM8YJX6</accession>
<dbReference type="Gene3D" id="1.10.287.130">
    <property type="match status" value="1"/>
</dbReference>
<evidence type="ECO:0000256" key="1">
    <source>
        <dbReference type="SAM" id="Phobius"/>
    </source>
</evidence>
<feature type="transmembrane region" description="Helical" evidence="1">
    <location>
        <begin position="81"/>
        <end position="100"/>
    </location>
</feature>
<keyword evidence="4" id="KW-1185">Reference proteome</keyword>
<keyword evidence="1" id="KW-0472">Membrane</keyword>
<organism evidence="3 4">
    <name type="scientific">Sutcliffiella rhizosphaerae</name>
    <dbReference type="NCBI Taxonomy" id="2880967"/>
    <lineage>
        <taxon>Bacteria</taxon>
        <taxon>Bacillati</taxon>
        <taxon>Bacillota</taxon>
        <taxon>Bacilli</taxon>
        <taxon>Bacillales</taxon>
        <taxon>Bacillaceae</taxon>
        <taxon>Sutcliffiella</taxon>
    </lineage>
</organism>
<evidence type="ECO:0000259" key="2">
    <source>
        <dbReference type="Pfam" id="PF14501"/>
    </source>
</evidence>
<evidence type="ECO:0000313" key="3">
    <source>
        <dbReference type="EMBL" id="CAG9620225.1"/>
    </source>
</evidence>
<dbReference type="PANTHER" id="PTHR40448:SF1">
    <property type="entry name" value="TWO-COMPONENT SENSOR HISTIDINE KINASE"/>
    <property type="match status" value="1"/>
</dbReference>
<sequence length="324" mass="37144">MSTSSMYWRAFAAFVFLHLHVIGGEWFPFYVSLILAGIIAYYFHKKVLVEIESLGWQVNTSLTMVQVIVVLLSYFGMDALVVSVVFFIIFVVLEYLRLSLGRNMSEKKRELLQHREQRQHINETFRVVRGERHDFLKHVSAVHFMLENNEANDAKRYLDELVENYEETNYSIKGERGVVAGVLHQMYRRAKAADISIVYDLDVPLSTLPIRDQKMVELVGNLLGNALDACEEYQLKRGEQALVSLQFYKRSGLFILICKNSTLPVPVDVLDSLFYTYGKTTKSGEHEGLGTKLIKDIVTDHQGFLDFVCKDGEFTLNIKVPAIK</sequence>
<feature type="transmembrane region" description="Helical" evidence="1">
    <location>
        <begin position="7"/>
        <end position="23"/>
    </location>
</feature>
<dbReference type="Pfam" id="PF14501">
    <property type="entry name" value="HATPase_c_5"/>
    <property type="match status" value="1"/>
</dbReference>
<reference evidence="3 4" key="1">
    <citation type="submission" date="2021-10" db="EMBL/GenBank/DDBJ databases">
        <authorList>
            <person name="Criscuolo A."/>
        </authorList>
    </citation>
    <scope>NUCLEOTIDE SEQUENCE [LARGE SCALE GENOMIC DNA]</scope>
    <source>
        <strain evidence="4">CIP 111883</strain>
    </source>
</reference>